<evidence type="ECO:0000313" key="3">
    <source>
        <dbReference type="Proteomes" id="UP000217257"/>
    </source>
</evidence>
<accession>A0A250J0U1</accession>
<evidence type="ECO:0000313" key="2">
    <source>
        <dbReference type="EMBL" id="ATB37163.1"/>
    </source>
</evidence>
<organism evidence="2 3">
    <name type="scientific">Cystobacter fuscus</name>
    <dbReference type="NCBI Taxonomy" id="43"/>
    <lineage>
        <taxon>Bacteria</taxon>
        <taxon>Pseudomonadati</taxon>
        <taxon>Myxococcota</taxon>
        <taxon>Myxococcia</taxon>
        <taxon>Myxococcales</taxon>
        <taxon>Cystobacterineae</taxon>
        <taxon>Archangiaceae</taxon>
        <taxon>Cystobacter</taxon>
    </lineage>
</organism>
<gene>
    <name evidence="2" type="ORF">CYFUS_002584</name>
</gene>
<feature type="signal peptide" evidence="1">
    <location>
        <begin position="1"/>
        <end position="28"/>
    </location>
</feature>
<protein>
    <recommendedName>
        <fullName evidence="4">Lipoprotein</fullName>
    </recommendedName>
</protein>
<name>A0A250J0U1_9BACT</name>
<dbReference type="RefSeq" id="WP_157758415.1">
    <property type="nucleotide sequence ID" value="NZ_CP022098.1"/>
</dbReference>
<evidence type="ECO:0008006" key="4">
    <source>
        <dbReference type="Google" id="ProtNLM"/>
    </source>
</evidence>
<dbReference type="Proteomes" id="UP000217257">
    <property type="component" value="Chromosome"/>
</dbReference>
<proteinExistence type="predicted"/>
<dbReference type="KEGG" id="cfus:CYFUS_002584"/>
<keyword evidence="1" id="KW-0732">Signal</keyword>
<evidence type="ECO:0000256" key="1">
    <source>
        <dbReference type="SAM" id="SignalP"/>
    </source>
</evidence>
<sequence length="349" mass="36756">MPSLRRYLPLAASTLLAALLLGTTAARAYTIETPVTEGCHERLTAAALARAGWPDGALPPAPTAGQKVLVDNLPFHLPTARDAWTVAMLAGVRDNDLHGAAATDLPEHVEVDLAPTSQPEHCLRTSDQDFAAGDVQAAQACHDSILEQVALALGDAEAVDLAATEPVQLALKYQRAVVPLPRYAYRLGRALHALQDSFTHIYRSPDMRQVWSVFNYVDPALAPDYNPARDGRAHVSAFDHCTDDDASGQVRVAAATQASADLLTALADGSGGRQGRLARADAVLQGYLQVAPGCSVGNNWCGALESYATSPTRSEGCAAAPGVLSAGALLAGLGLLRQRQRRGGHRGRP</sequence>
<dbReference type="AlphaFoldDB" id="A0A250J0U1"/>
<reference evidence="2 3" key="1">
    <citation type="submission" date="2017-06" db="EMBL/GenBank/DDBJ databases">
        <title>Sequencing and comparative analysis of myxobacterial genomes.</title>
        <authorList>
            <person name="Rupp O."/>
            <person name="Goesmann A."/>
            <person name="Sogaard-Andersen L."/>
        </authorList>
    </citation>
    <scope>NUCLEOTIDE SEQUENCE [LARGE SCALE GENOMIC DNA]</scope>
    <source>
        <strain evidence="2 3">DSM 52655</strain>
    </source>
</reference>
<dbReference type="EMBL" id="CP022098">
    <property type="protein sequence ID" value="ATB37163.1"/>
    <property type="molecule type" value="Genomic_DNA"/>
</dbReference>
<feature type="chain" id="PRO_5013304274" description="Lipoprotein" evidence="1">
    <location>
        <begin position="29"/>
        <end position="349"/>
    </location>
</feature>